<evidence type="ECO:0000256" key="2">
    <source>
        <dbReference type="ARBA" id="ARBA00004141"/>
    </source>
</evidence>
<keyword evidence="5" id="KW-0812">Transmembrane</keyword>
<evidence type="ECO:0000259" key="14">
    <source>
        <dbReference type="PROSITE" id="PS50089"/>
    </source>
</evidence>
<reference evidence="15 16" key="1">
    <citation type="submission" date="2020-07" db="EMBL/GenBank/DDBJ databases">
        <title>Telomere length de novo assembly of all 7 chromosomes of the fungus, Metarhizium brunneum, using a novel assembly pipeline.</title>
        <authorList>
            <person name="Saud z."/>
            <person name="Kortsinoglou A."/>
            <person name="Kouvelis V.N."/>
            <person name="Butt T.M."/>
        </authorList>
    </citation>
    <scope>NUCLEOTIDE SEQUENCE [LARGE SCALE GENOMIC DNA]</scope>
    <source>
        <strain evidence="15 16">4556</strain>
    </source>
</reference>
<dbReference type="Pfam" id="PF13639">
    <property type="entry name" value="zf-RING_2"/>
    <property type="match status" value="1"/>
</dbReference>
<keyword evidence="11" id="KW-0472">Membrane</keyword>
<dbReference type="AlphaFoldDB" id="A0A7D5UW70"/>
<keyword evidence="16" id="KW-1185">Reference proteome</keyword>
<dbReference type="GO" id="GO:0008270">
    <property type="term" value="F:zinc ion binding"/>
    <property type="evidence" value="ECO:0007669"/>
    <property type="project" value="UniProtKB-KW"/>
</dbReference>
<organism evidence="15 16">
    <name type="scientific">Metarhizium brunneum</name>
    <dbReference type="NCBI Taxonomy" id="500148"/>
    <lineage>
        <taxon>Eukaryota</taxon>
        <taxon>Fungi</taxon>
        <taxon>Dikarya</taxon>
        <taxon>Ascomycota</taxon>
        <taxon>Pezizomycotina</taxon>
        <taxon>Sordariomycetes</taxon>
        <taxon>Hypocreomycetidae</taxon>
        <taxon>Hypocreales</taxon>
        <taxon>Clavicipitaceae</taxon>
        <taxon>Metarhizium</taxon>
    </lineage>
</organism>
<evidence type="ECO:0000256" key="11">
    <source>
        <dbReference type="ARBA" id="ARBA00023136"/>
    </source>
</evidence>
<dbReference type="EC" id="2.3.2.27" evidence="3"/>
<feature type="region of interest" description="Disordered" evidence="13">
    <location>
        <begin position="1"/>
        <end position="47"/>
    </location>
</feature>
<dbReference type="KEGG" id="mbrn:26239393"/>
<dbReference type="GO" id="GO:0061630">
    <property type="term" value="F:ubiquitin protein ligase activity"/>
    <property type="evidence" value="ECO:0007669"/>
    <property type="project" value="UniProtKB-EC"/>
</dbReference>
<evidence type="ECO:0000256" key="7">
    <source>
        <dbReference type="ARBA" id="ARBA00022771"/>
    </source>
</evidence>
<dbReference type="PROSITE" id="PS50089">
    <property type="entry name" value="ZF_RING_2"/>
    <property type="match status" value="1"/>
</dbReference>
<dbReference type="GO" id="GO:0016020">
    <property type="term" value="C:membrane"/>
    <property type="evidence" value="ECO:0007669"/>
    <property type="project" value="UniProtKB-SubCell"/>
</dbReference>
<dbReference type="GeneID" id="26239393"/>
<evidence type="ECO:0000256" key="5">
    <source>
        <dbReference type="ARBA" id="ARBA00022692"/>
    </source>
</evidence>
<sequence length="178" mass="18657">MTAASRNPPPVEGARPPLAEGSSSHDDTAAREQNTTQDAPGCSICGEPWTRAPSPPRRLPCGHEFHGACIDPWLLGHSRTCPLCRGRVAPLSCCPSALPAPSPSPSVVVAPSRWNVLRRGGPRDVLALTSIPSIRSQGSGATWAERITVLPLPLPLPLPLRSLNETADVDAAPRPGAP</sequence>
<dbReference type="RefSeq" id="XP_065986351.1">
    <property type="nucleotide sequence ID" value="XM_066130148.1"/>
</dbReference>
<keyword evidence="7 12" id="KW-0863">Zinc-finger</keyword>
<accession>A0A7D5UW70</accession>
<evidence type="ECO:0000256" key="4">
    <source>
        <dbReference type="ARBA" id="ARBA00022679"/>
    </source>
</evidence>
<dbReference type="InterPro" id="IPR001841">
    <property type="entry name" value="Znf_RING"/>
</dbReference>
<keyword evidence="9" id="KW-0862">Zinc</keyword>
<dbReference type="EMBL" id="CP058933">
    <property type="protein sequence ID" value="QLI67352.1"/>
    <property type="molecule type" value="Genomic_DNA"/>
</dbReference>
<proteinExistence type="predicted"/>
<dbReference type="GO" id="GO:0006511">
    <property type="term" value="P:ubiquitin-dependent protein catabolic process"/>
    <property type="evidence" value="ECO:0007669"/>
    <property type="project" value="TreeGrafter"/>
</dbReference>
<evidence type="ECO:0000256" key="13">
    <source>
        <dbReference type="SAM" id="MobiDB-lite"/>
    </source>
</evidence>
<comment type="catalytic activity">
    <reaction evidence="1">
        <text>S-ubiquitinyl-[E2 ubiquitin-conjugating enzyme]-L-cysteine + [acceptor protein]-L-lysine = [E2 ubiquitin-conjugating enzyme]-L-cysteine + N(6)-ubiquitinyl-[acceptor protein]-L-lysine.</text>
        <dbReference type="EC" id="2.3.2.27"/>
    </reaction>
</comment>
<dbReference type="PANTHER" id="PTHR45977">
    <property type="entry name" value="TARGET OF ERK KINASE MPK-1"/>
    <property type="match status" value="1"/>
</dbReference>
<dbReference type="OrthoDB" id="8062037at2759"/>
<dbReference type="GO" id="GO:0016567">
    <property type="term" value="P:protein ubiquitination"/>
    <property type="evidence" value="ECO:0007669"/>
    <property type="project" value="TreeGrafter"/>
</dbReference>
<gene>
    <name evidence="15" type="primary">RNF150</name>
    <name evidence="15" type="ORF">G6M90_00g034320</name>
</gene>
<dbReference type="PANTHER" id="PTHR45977:SF4">
    <property type="entry name" value="RING-TYPE DOMAIN-CONTAINING PROTEIN"/>
    <property type="match status" value="1"/>
</dbReference>
<keyword evidence="6" id="KW-0479">Metal-binding</keyword>
<dbReference type="Gene3D" id="3.30.40.10">
    <property type="entry name" value="Zinc/RING finger domain, C3HC4 (zinc finger)"/>
    <property type="match status" value="1"/>
</dbReference>
<evidence type="ECO:0000313" key="16">
    <source>
        <dbReference type="Proteomes" id="UP000510686"/>
    </source>
</evidence>
<feature type="domain" description="RING-type" evidence="14">
    <location>
        <begin position="42"/>
        <end position="85"/>
    </location>
</feature>
<evidence type="ECO:0000256" key="8">
    <source>
        <dbReference type="ARBA" id="ARBA00022786"/>
    </source>
</evidence>
<evidence type="ECO:0000256" key="3">
    <source>
        <dbReference type="ARBA" id="ARBA00012483"/>
    </source>
</evidence>
<name>A0A7D5UW70_9HYPO</name>
<evidence type="ECO:0000256" key="12">
    <source>
        <dbReference type="PROSITE-ProRule" id="PRU00175"/>
    </source>
</evidence>
<evidence type="ECO:0000256" key="6">
    <source>
        <dbReference type="ARBA" id="ARBA00022723"/>
    </source>
</evidence>
<evidence type="ECO:0000256" key="9">
    <source>
        <dbReference type="ARBA" id="ARBA00022833"/>
    </source>
</evidence>
<dbReference type="InterPro" id="IPR013083">
    <property type="entry name" value="Znf_RING/FYVE/PHD"/>
</dbReference>
<dbReference type="SMART" id="SM00184">
    <property type="entry name" value="RING"/>
    <property type="match status" value="1"/>
</dbReference>
<protein>
    <recommendedName>
        <fullName evidence="3">RING-type E3 ubiquitin transferase</fullName>
        <ecNumber evidence="3">2.3.2.27</ecNumber>
    </recommendedName>
</protein>
<evidence type="ECO:0000256" key="10">
    <source>
        <dbReference type="ARBA" id="ARBA00022989"/>
    </source>
</evidence>
<evidence type="ECO:0000313" key="15">
    <source>
        <dbReference type="EMBL" id="QLI67352.1"/>
    </source>
</evidence>
<dbReference type="SUPFAM" id="SSF57850">
    <property type="entry name" value="RING/U-box"/>
    <property type="match status" value="1"/>
</dbReference>
<keyword evidence="10" id="KW-1133">Transmembrane helix</keyword>
<comment type="subcellular location">
    <subcellularLocation>
        <location evidence="2">Membrane</location>
        <topology evidence="2">Multi-pass membrane protein</topology>
    </subcellularLocation>
</comment>
<dbReference type="Proteomes" id="UP000510686">
    <property type="component" value="Chromosome 2"/>
</dbReference>
<evidence type="ECO:0000256" key="1">
    <source>
        <dbReference type="ARBA" id="ARBA00000900"/>
    </source>
</evidence>
<keyword evidence="4" id="KW-0808">Transferase</keyword>
<keyword evidence="8" id="KW-0833">Ubl conjugation pathway</keyword>